<keyword evidence="8" id="KW-1185">Reference proteome</keyword>
<reference evidence="6" key="1">
    <citation type="submission" date="2023-06" db="EMBL/GenBank/DDBJ databases">
        <title>A draft genome of Kazachstania heterogenica Y-27499.</title>
        <authorList>
            <person name="Donic C."/>
            <person name="Kralova J.S."/>
            <person name="Fidel L."/>
            <person name="Ben-Dor S."/>
            <person name="Jung S."/>
        </authorList>
    </citation>
    <scope>NUCLEOTIDE SEQUENCE</scope>
    <source>
        <strain evidence="6 8">Y27499</strain>
    </source>
</reference>
<dbReference type="GO" id="GO:0006574">
    <property type="term" value="P:L-valine catabolic process"/>
    <property type="evidence" value="ECO:0007669"/>
    <property type="project" value="TreeGrafter"/>
</dbReference>
<dbReference type="GO" id="GO:0003860">
    <property type="term" value="F:3-hydroxyisobutyryl-CoA hydrolase activity"/>
    <property type="evidence" value="ECO:0007669"/>
    <property type="project" value="UniProtKB-EC"/>
</dbReference>
<feature type="domain" description="Enoyl-CoA hydratase/isomerase" evidence="4">
    <location>
        <begin position="26"/>
        <end position="381"/>
    </location>
</feature>
<dbReference type="Pfam" id="PF16113">
    <property type="entry name" value="ECH_2"/>
    <property type="match status" value="1"/>
</dbReference>
<dbReference type="InterPro" id="IPR032259">
    <property type="entry name" value="HIBYL-CoA-H"/>
</dbReference>
<comment type="caution">
    <text evidence="6">The sequence shown here is derived from an EMBL/GenBank/DDBJ whole genome shotgun (WGS) entry which is preliminary data.</text>
</comment>
<reference evidence="8" key="2">
    <citation type="submission" date="2023-07" db="EMBL/GenBank/DDBJ databases">
        <title>A draft genome of Kazachstania heterogenica Y-27499.</title>
        <authorList>
            <person name="Donic C."/>
            <person name="Kralova J.S."/>
            <person name="Fidel L."/>
            <person name="Ben-Dor S."/>
            <person name="Jung S."/>
        </authorList>
    </citation>
    <scope>NUCLEOTIDE SEQUENCE [LARGE SCALE GENOMIC DNA]</scope>
    <source>
        <strain evidence="7 8">Y27499</strain>
    </source>
</reference>
<dbReference type="FunFam" id="3.90.226.10:FF:000080">
    <property type="entry name" value="3-hydroxyisobutyryl-CoA hydrolase, mitochondrial"/>
    <property type="match status" value="1"/>
</dbReference>
<evidence type="ECO:0000256" key="3">
    <source>
        <dbReference type="ARBA" id="ARBA00022801"/>
    </source>
</evidence>
<evidence type="ECO:0000259" key="4">
    <source>
        <dbReference type="Pfam" id="PF16113"/>
    </source>
</evidence>
<evidence type="ECO:0000256" key="1">
    <source>
        <dbReference type="ARBA" id="ARBA00001709"/>
    </source>
</evidence>
<protein>
    <recommendedName>
        <fullName evidence="2">3-hydroxyisobutyryl-CoA hydrolase</fullName>
        <ecNumber evidence="2">3.1.2.4</ecNumber>
    </recommendedName>
</protein>
<evidence type="ECO:0000313" key="6">
    <source>
        <dbReference type="EMBL" id="KAK5773771.1"/>
    </source>
</evidence>
<comment type="catalytic activity">
    <reaction evidence="1">
        <text>3-hydroxy-2-methylpropanoyl-CoA + H2O = 3-hydroxy-2-methylpropanoate + CoA + H(+)</text>
        <dbReference type="Rhea" id="RHEA:20888"/>
        <dbReference type="ChEBI" id="CHEBI:11805"/>
        <dbReference type="ChEBI" id="CHEBI:15377"/>
        <dbReference type="ChEBI" id="CHEBI:15378"/>
        <dbReference type="ChEBI" id="CHEBI:57287"/>
        <dbReference type="ChEBI" id="CHEBI:57340"/>
        <dbReference type="EC" id="3.1.2.4"/>
    </reaction>
</comment>
<dbReference type="GO" id="GO:0005739">
    <property type="term" value="C:mitochondrion"/>
    <property type="evidence" value="ECO:0007669"/>
    <property type="project" value="TreeGrafter"/>
</dbReference>
<proteinExistence type="predicted"/>
<dbReference type="EMBL" id="JAWIZZ010000069">
    <property type="protein sequence ID" value="KAK5773771.1"/>
    <property type="molecule type" value="Genomic_DNA"/>
</dbReference>
<dbReference type="PROSITE" id="PS00166">
    <property type="entry name" value="ENOYL_COA_HYDRATASE"/>
    <property type="match status" value="1"/>
</dbReference>
<dbReference type="EMBL" id="JAWIZZ010000070">
    <property type="protein sequence ID" value="KAK5773768.1"/>
    <property type="molecule type" value="Genomic_DNA"/>
</dbReference>
<dbReference type="CDD" id="cd06558">
    <property type="entry name" value="crotonase-like"/>
    <property type="match status" value="1"/>
</dbReference>
<dbReference type="InterPro" id="IPR045004">
    <property type="entry name" value="ECH_dom"/>
</dbReference>
<dbReference type="InterPro" id="IPR029045">
    <property type="entry name" value="ClpP/crotonase-like_dom_sf"/>
</dbReference>
<accession>A0AAN8A6G7</accession>
<evidence type="ECO:0000256" key="2">
    <source>
        <dbReference type="ARBA" id="ARBA00011915"/>
    </source>
</evidence>
<evidence type="ECO:0000313" key="5">
    <source>
        <dbReference type="EMBL" id="KAK5773768.1"/>
    </source>
</evidence>
<dbReference type="EMBL" id="JAWIZZ010000027">
    <property type="protein sequence ID" value="KAK5781853.1"/>
    <property type="molecule type" value="Genomic_DNA"/>
</dbReference>
<sequence length="477" mass="54530">MSTATNINMKTANEPLVIYQVKDTARLVVLNRPEKLNALNTPMCKSMFDTLNEYSKSDLINLIIVKSSNFPRALCAGGDVAQVAQNNLVGKFKDSTDVFTAEYSLNYLLATFNKPIVSIMDGITMGGGVGISIHSPFRISSEYTKWAMPEMDIGFFPDVGTSFALPRVITLANSNCQMALYLCLTGDVIGGEDAYILGLASHYVSHDNLTKLENRLGEIDVFQRGKNVDDGYSKDHNEMIYNMINNTIEEYSENRFPDGYKFKFNDDQLDVIEQCFNIDNITSVENIFHNLKTFENGSIESRRFATEVEAKLRKKSLTSMDIAIKLIQENSKDHIESALRRDLYVAGNMCYDQSGVSEFSNATKYKLLDKAKTPYPWKQTNPLTKLQLNSFFSTKPSIPLNLWSNNINVTWKNYPYHLKYQLPTEKFIEEYIEKNLKESNNLEQDTINYFLNYNRFTKDKLGIKLLCQNVIRRKFRN</sequence>
<name>A0AAN8A6G7_9SACH</name>
<evidence type="ECO:0000313" key="7">
    <source>
        <dbReference type="EMBL" id="KAK5781853.1"/>
    </source>
</evidence>
<dbReference type="InterPro" id="IPR018376">
    <property type="entry name" value="Enoyl-CoA_hyd/isom_CS"/>
</dbReference>
<dbReference type="EC" id="3.1.2.4" evidence="2"/>
<organism evidence="6 8">
    <name type="scientific">Arxiozyma heterogenica</name>
    <dbReference type="NCBI Taxonomy" id="278026"/>
    <lineage>
        <taxon>Eukaryota</taxon>
        <taxon>Fungi</taxon>
        <taxon>Dikarya</taxon>
        <taxon>Ascomycota</taxon>
        <taxon>Saccharomycotina</taxon>
        <taxon>Saccharomycetes</taxon>
        <taxon>Saccharomycetales</taxon>
        <taxon>Saccharomycetaceae</taxon>
        <taxon>Arxiozyma</taxon>
    </lineage>
</organism>
<evidence type="ECO:0000313" key="8">
    <source>
        <dbReference type="Proteomes" id="UP001306508"/>
    </source>
</evidence>
<dbReference type="AlphaFoldDB" id="A0AAN8A6G7"/>
<dbReference type="PANTHER" id="PTHR43176:SF3">
    <property type="entry name" value="3-HYDROXYISOBUTYRYL-COA HYDROLASE, MITOCHONDRIAL"/>
    <property type="match status" value="1"/>
</dbReference>
<gene>
    <name evidence="7" type="ORF">RI543_000682</name>
    <name evidence="6" type="ORF">RI543_004940</name>
    <name evidence="5" type="ORF">RI543_004946</name>
</gene>
<dbReference type="SUPFAM" id="SSF52096">
    <property type="entry name" value="ClpP/crotonase"/>
    <property type="match status" value="1"/>
</dbReference>
<keyword evidence="3" id="KW-0378">Hydrolase</keyword>
<dbReference type="Proteomes" id="UP001306508">
    <property type="component" value="Unassembled WGS sequence"/>
</dbReference>
<dbReference type="PANTHER" id="PTHR43176">
    <property type="entry name" value="3-HYDROXYISOBUTYRYL-COA HYDROLASE-RELATED"/>
    <property type="match status" value="1"/>
</dbReference>
<dbReference type="Gene3D" id="3.90.226.10">
    <property type="entry name" value="2-enoyl-CoA Hydratase, Chain A, domain 1"/>
    <property type="match status" value="1"/>
</dbReference>